<proteinExistence type="predicted"/>
<reference evidence="1" key="1">
    <citation type="journal article" date="2014" name="Front. Microbiol.">
        <title>High frequency of phylogenetically diverse reductive dehalogenase-homologous genes in deep subseafloor sedimentary metagenomes.</title>
        <authorList>
            <person name="Kawai M."/>
            <person name="Futagami T."/>
            <person name="Toyoda A."/>
            <person name="Takaki Y."/>
            <person name="Nishi S."/>
            <person name="Hori S."/>
            <person name="Arai W."/>
            <person name="Tsubouchi T."/>
            <person name="Morono Y."/>
            <person name="Uchiyama I."/>
            <person name="Ito T."/>
            <person name="Fujiyama A."/>
            <person name="Inagaki F."/>
            <person name="Takami H."/>
        </authorList>
    </citation>
    <scope>NUCLEOTIDE SEQUENCE</scope>
    <source>
        <strain evidence="1">Expedition CK06-06</strain>
    </source>
</reference>
<dbReference type="AlphaFoldDB" id="X1JC84"/>
<comment type="caution">
    <text evidence="1">The sequence shown here is derived from an EMBL/GenBank/DDBJ whole genome shotgun (WGS) entry which is preliminary data.</text>
</comment>
<name>X1JC84_9ZZZZ</name>
<feature type="non-terminal residue" evidence="1">
    <location>
        <position position="33"/>
    </location>
</feature>
<organism evidence="1">
    <name type="scientific">marine sediment metagenome</name>
    <dbReference type="NCBI Taxonomy" id="412755"/>
    <lineage>
        <taxon>unclassified sequences</taxon>
        <taxon>metagenomes</taxon>
        <taxon>ecological metagenomes</taxon>
    </lineage>
</organism>
<protein>
    <submittedName>
        <fullName evidence="1">Uncharacterized protein</fullName>
    </submittedName>
</protein>
<accession>X1JC84</accession>
<sequence length="33" mass="3822">MIMCPGCGYEFLTESRIVNLFKALLKCLQKKQD</sequence>
<dbReference type="EMBL" id="BARU01025519">
    <property type="protein sequence ID" value="GAH67383.1"/>
    <property type="molecule type" value="Genomic_DNA"/>
</dbReference>
<evidence type="ECO:0000313" key="1">
    <source>
        <dbReference type="EMBL" id="GAH67383.1"/>
    </source>
</evidence>
<gene>
    <name evidence="1" type="ORF">S03H2_41103</name>
</gene>